<dbReference type="InterPro" id="IPR002068">
    <property type="entry name" value="A-crystallin/Hsp20_dom"/>
</dbReference>
<feature type="domain" description="SHSP" evidence="5">
    <location>
        <begin position="53"/>
        <end position="160"/>
    </location>
</feature>
<evidence type="ECO:0000256" key="2">
    <source>
        <dbReference type="PROSITE-ProRule" id="PRU00285"/>
    </source>
</evidence>
<dbReference type="PROSITE" id="PS01031">
    <property type="entry name" value="SHSP"/>
    <property type="match status" value="1"/>
</dbReference>
<evidence type="ECO:0000256" key="3">
    <source>
        <dbReference type="RuleBase" id="RU003616"/>
    </source>
</evidence>
<proteinExistence type="inferred from homology"/>
<reference evidence="6 7" key="1">
    <citation type="submission" date="2014-03" db="EMBL/GenBank/DDBJ databases">
        <title>Draft genome of the hookworm Oesophagostomum dentatum.</title>
        <authorList>
            <person name="Mitreva M."/>
        </authorList>
    </citation>
    <scope>NUCLEOTIDE SEQUENCE [LARGE SCALE GENOMIC DNA]</scope>
    <source>
        <strain evidence="6 7">OD-Hann</strain>
    </source>
</reference>
<keyword evidence="7" id="KW-1185">Reference proteome</keyword>
<protein>
    <submittedName>
        <fullName evidence="6">Hsp20/alpha crystallin family protein</fullName>
    </submittedName>
</protein>
<evidence type="ECO:0000259" key="5">
    <source>
        <dbReference type="PROSITE" id="PS01031"/>
    </source>
</evidence>
<dbReference type="Gene3D" id="2.60.40.790">
    <property type="match status" value="1"/>
</dbReference>
<dbReference type="PIRSF" id="PIRSF036514">
    <property type="entry name" value="Sm_HSP_B1"/>
    <property type="match status" value="1"/>
</dbReference>
<organism evidence="6 7">
    <name type="scientific">Oesophagostomum dentatum</name>
    <name type="common">Nodular worm</name>
    <dbReference type="NCBI Taxonomy" id="61180"/>
    <lineage>
        <taxon>Eukaryota</taxon>
        <taxon>Metazoa</taxon>
        <taxon>Ecdysozoa</taxon>
        <taxon>Nematoda</taxon>
        <taxon>Chromadorea</taxon>
        <taxon>Rhabditida</taxon>
        <taxon>Rhabditina</taxon>
        <taxon>Rhabditomorpha</taxon>
        <taxon>Strongyloidea</taxon>
        <taxon>Strongylidae</taxon>
        <taxon>Oesophagostomum</taxon>
    </lineage>
</organism>
<feature type="region of interest" description="Disordered" evidence="4">
    <location>
        <begin position="34"/>
        <end position="67"/>
    </location>
</feature>
<dbReference type="SUPFAM" id="SSF49764">
    <property type="entry name" value="HSP20-like chaperones"/>
    <property type="match status" value="1"/>
</dbReference>
<dbReference type="EMBL" id="KN554447">
    <property type="protein sequence ID" value="KHJ89281.1"/>
    <property type="molecule type" value="Genomic_DNA"/>
</dbReference>
<dbReference type="PRINTS" id="PR00299">
    <property type="entry name" value="ACRYSTALLIN"/>
</dbReference>
<name>A0A0B1SZE5_OESDE</name>
<dbReference type="GO" id="GO:0036498">
    <property type="term" value="P:IRE1-mediated unfolded protein response"/>
    <property type="evidence" value="ECO:0007669"/>
    <property type="project" value="TreeGrafter"/>
</dbReference>
<dbReference type="InterPro" id="IPR008978">
    <property type="entry name" value="HSP20-like_chaperone"/>
</dbReference>
<evidence type="ECO:0000256" key="4">
    <source>
        <dbReference type="SAM" id="MobiDB-lite"/>
    </source>
</evidence>
<dbReference type="GO" id="GO:0005737">
    <property type="term" value="C:cytoplasm"/>
    <property type="evidence" value="ECO:0007669"/>
    <property type="project" value="TreeGrafter"/>
</dbReference>
<dbReference type="PANTHER" id="PTHR45640:SF32">
    <property type="entry name" value="STRESS-INDUCED PROTEIN 1"/>
    <property type="match status" value="1"/>
</dbReference>
<dbReference type="Pfam" id="PF00011">
    <property type="entry name" value="HSP20"/>
    <property type="match status" value="1"/>
</dbReference>
<dbReference type="GO" id="GO:0051082">
    <property type="term" value="F:unfolded protein binding"/>
    <property type="evidence" value="ECO:0007669"/>
    <property type="project" value="TreeGrafter"/>
</dbReference>
<comment type="similarity">
    <text evidence="1 2 3">Belongs to the small heat shock protein (HSP20) family.</text>
</comment>
<dbReference type="CDD" id="cd06526">
    <property type="entry name" value="metazoan_ACD"/>
    <property type="match status" value="1"/>
</dbReference>
<gene>
    <name evidence="6" type="ORF">OESDEN_10896</name>
</gene>
<dbReference type="InterPro" id="IPR001436">
    <property type="entry name" value="Alpha-crystallin/sHSP_animal"/>
</dbReference>
<dbReference type="GO" id="GO:0009408">
    <property type="term" value="P:response to heat"/>
    <property type="evidence" value="ECO:0007669"/>
    <property type="project" value="TreeGrafter"/>
</dbReference>
<dbReference type="PANTHER" id="PTHR45640">
    <property type="entry name" value="HEAT SHOCK PROTEIN HSP-12.2-RELATED"/>
    <property type="match status" value="1"/>
</dbReference>
<sequence length="164" mass="18588">MPLFLLPSTALFPALYDELFDDYEPLHRAIHHADHHAPPPAKQRRTDGRMQPHGGRRGRRTSEITDDDSKVTISLNVANFKPEELKVDLDGRVLTVEGKQETRDANGYSMRCFTRMWELPSNVNLDEIKSSITEEGRLAIEAPKVHKSLKNTKKIPIHRAATIG</sequence>
<evidence type="ECO:0000313" key="6">
    <source>
        <dbReference type="EMBL" id="KHJ89281.1"/>
    </source>
</evidence>
<dbReference type="AlphaFoldDB" id="A0A0B1SZE5"/>
<dbReference type="GO" id="GO:0005634">
    <property type="term" value="C:nucleus"/>
    <property type="evidence" value="ECO:0007669"/>
    <property type="project" value="TreeGrafter"/>
</dbReference>
<dbReference type="GO" id="GO:0042026">
    <property type="term" value="P:protein refolding"/>
    <property type="evidence" value="ECO:0007669"/>
    <property type="project" value="TreeGrafter"/>
</dbReference>
<dbReference type="InterPro" id="IPR055269">
    <property type="entry name" value="Alpha-crystallin/HSP_16"/>
</dbReference>
<evidence type="ECO:0000313" key="7">
    <source>
        <dbReference type="Proteomes" id="UP000053660"/>
    </source>
</evidence>
<dbReference type="Proteomes" id="UP000053660">
    <property type="component" value="Unassembled WGS sequence"/>
</dbReference>
<accession>A0A0B1SZE5</accession>
<dbReference type="OrthoDB" id="10060792at2759"/>
<evidence type="ECO:0000256" key="1">
    <source>
        <dbReference type="PIRNR" id="PIRNR036514"/>
    </source>
</evidence>